<evidence type="ECO:0000313" key="3">
    <source>
        <dbReference type="Proteomes" id="UP000184300"/>
    </source>
</evidence>
<feature type="compositionally biased region" description="Acidic residues" evidence="1">
    <location>
        <begin position="22"/>
        <end position="37"/>
    </location>
</feature>
<dbReference type="Proteomes" id="UP000184300">
    <property type="component" value="Unassembled WGS sequence"/>
</dbReference>
<keyword evidence="3" id="KW-1185">Reference proteome</keyword>
<evidence type="ECO:0000313" key="2">
    <source>
        <dbReference type="EMBL" id="OJJ84370.1"/>
    </source>
</evidence>
<dbReference type="EMBL" id="KV878897">
    <property type="protein sequence ID" value="OJJ84370.1"/>
    <property type="molecule type" value="Genomic_DNA"/>
</dbReference>
<dbReference type="AlphaFoldDB" id="A0A1L9VKG6"/>
<accession>A0A1L9VKG6</accession>
<reference evidence="3" key="1">
    <citation type="journal article" date="2017" name="Genome Biol.">
        <title>Comparative genomics reveals high biological diversity and specific adaptations in the industrially and medically important fungal genus Aspergillus.</title>
        <authorList>
            <person name="de Vries R.P."/>
            <person name="Riley R."/>
            <person name="Wiebenga A."/>
            <person name="Aguilar-Osorio G."/>
            <person name="Amillis S."/>
            <person name="Uchima C.A."/>
            <person name="Anderluh G."/>
            <person name="Asadollahi M."/>
            <person name="Askin M."/>
            <person name="Barry K."/>
            <person name="Battaglia E."/>
            <person name="Bayram O."/>
            <person name="Benocci T."/>
            <person name="Braus-Stromeyer S.A."/>
            <person name="Caldana C."/>
            <person name="Canovas D."/>
            <person name="Cerqueira G.C."/>
            <person name="Chen F."/>
            <person name="Chen W."/>
            <person name="Choi C."/>
            <person name="Clum A."/>
            <person name="Dos Santos R.A."/>
            <person name="Damasio A.R."/>
            <person name="Diallinas G."/>
            <person name="Emri T."/>
            <person name="Fekete E."/>
            <person name="Flipphi M."/>
            <person name="Freyberg S."/>
            <person name="Gallo A."/>
            <person name="Gournas C."/>
            <person name="Habgood R."/>
            <person name="Hainaut M."/>
            <person name="Harispe M.L."/>
            <person name="Henrissat B."/>
            <person name="Hilden K.S."/>
            <person name="Hope R."/>
            <person name="Hossain A."/>
            <person name="Karabika E."/>
            <person name="Karaffa L."/>
            <person name="Karanyi Z."/>
            <person name="Krasevec N."/>
            <person name="Kuo A."/>
            <person name="Kusch H."/>
            <person name="LaButti K."/>
            <person name="Lagendijk E.L."/>
            <person name="Lapidus A."/>
            <person name="Levasseur A."/>
            <person name="Lindquist E."/>
            <person name="Lipzen A."/>
            <person name="Logrieco A.F."/>
            <person name="MacCabe A."/>
            <person name="Maekelae M.R."/>
            <person name="Malavazi I."/>
            <person name="Melin P."/>
            <person name="Meyer V."/>
            <person name="Mielnichuk N."/>
            <person name="Miskei M."/>
            <person name="Molnar A.P."/>
            <person name="Mule G."/>
            <person name="Ngan C.Y."/>
            <person name="Orejas M."/>
            <person name="Orosz E."/>
            <person name="Ouedraogo J.P."/>
            <person name="Overkamp K.M."/>
            <person name="Park H.-S."/>
            <person name="Perrone G."/>
            <person name="Piumi F."/>
            <person name="Punt P.J."/>
            <person name="Ram A.F."/>
            <person name="Ramon A."/>
            <person name="Rauscher S."/>
            <person name="Record E."/>
            <person name="Riano-Pachon D.M."/>
            <person name="Robert V."/>
            <person name="Roehrig J."/>
            <person name="Ruller R."/>
            <person name="Salamov A."/>
            <person name="Salih N.S."/>
            <person name="Samson R.A."/>
            <person name="Sandor E."/>
            <person name="Sanguinetti M."/>
            <person name="Schuetze T."/>
            <person name="Sepcic K."/>
            <person name="Shelest E."/>
            <person name="Sherlock G."/>
            <person name="Sophianopoulou V."/>
            <person name="Squina F.M."/>
            <person name="Sun H."/>
            <person name="Susca A."/>
            <person name="Todd R.B."/>
            <person name="Tsang A."/>
            <person name="Unkles S.E."/>
            <person name="van de Wiele N."/>
            <person name="van Rossen-Uffink D."/>
            <person name="Oliveira J.V."/>
            <person name="Vesth T.C."/>
            <person name="Visser J."/>
            <person name="Yu J.-H."/>
            <person name="Zhou M."/>
            <person name="Andersen M.R."/>
            <person name="Archer D.B."/>
            <person name="Baker S.E."/>
            <person name="Benoit I."/>
            <person name="Brakhage A.A."/>
            <person name="Braus G.H."/>
            <person name="Fischer R."/>
            <person name="Frisvad J.C."/>
            <person name="Goldman G.H."/>
            <person name="Houbraken J."/>
            <person name="Oakley B."/>
            <person name="Pocsi I."/>
            <person name="Scazzocchio C."/>
            <person name="Seiboth B."/>
            <person name="vanKuyk P.A."/>
            <person name="Wortman J."/>
            <person name="Dyer P.S."/>
            <person name="Grigoriev I.V."/>
        </authorList>
    </citation>
    <scope>NUCLEOTIDE SEQUENCE [LARGE SCALE GENOMIC DNA]</scope>
    <source>
        <strain evidence="3">CBS 516.65</strain>
    </source>
</reference>
<dbReference type="VEuPathDB" id="FungiDB:ASPGLDRAFT_35638"/>
<dbReference type="GeneID" id="34460847"/>
<feature type="region of interest" description="Disordered" evidence="1">
    <location>
        <begin position="1"/>
        <end position="52"/>
    </location>
</feature>
<proteinExistence type="predicted"/>
<protein>
    <submittedName>
        <fullName evidence="2">Uncharacterized protein</fullName>
    </submittedName>
</protein>
<dbReference type="RefSeq" id="XP_022401068.1">
    <property type="nucleotide sequence ID" value="XM_022544586.1"/>
</dbReference>
<feature type="compositionally biased region" description="Acidic residues" evidence="1">
    <location>
        <begin position="1"/>
        <end position="13"/>
    </location>
</feature>
<organism evidence="2 3">
    <name type="scientific">Aspergillus glaucus CBS 516.65</name>
    <dbReference type="NCBI Taxonomy" id="1160497"/>
    <lineage>
        <taxon>Eukaryota</taxon>
        <taxon>Fungi</taxon>
        <taxon>Dikarya</taxon>
        <taxon>Ascomycota</taxon>
        <taxon>Pezizomycotina</taxon>
        <taxon>Eurotiomycetes</taxon>
        <taxon>Eurotiomycetidae</taxon>
        <taxon>Eurotiales</taxon>
        <taxon>Aspergillaceae</taxon>
        <taxon>Aspergillus</taxon>
        <taxon>Aspergillus subgen. Aspergillus</taxon>
    </lineage>
</organism>
<gene>
    <name evidence="2" type="ORF">ASPGLDRAFT_35638</name>
</gene>
<evidence type="ECO:0000256" key="1">
    <source>
        <dbReference type="SAM" id="MobiDB-lite"/>
    </source>
</evidence>
<name>A0A1L9VKG6_ASPGL</name>
<sequence length="52" mass="6005">MDMNEDSNGEVSDEALHQEGYSNDDEHDDEHDDDNYVDENGNYVDDGRQEII</sequence>